<proteinExistence type="predicted"/>
<dbReference type="OrthoDB" id="5952526at2759"/>
<feature type="domain" description="MYND-type" evidence="5">
    <location>
        <begin position="5"/>
        <end position="41"/>
    </location>
</feature>
<dbReference type="Gene3D" id="6.10.140.2220">
    <property type="match status" value="2"/>
</dbReference>
<dbReference type="Proteomes" id="UP000789390">
    <property type="component" value="Unassembled WGS sequence"/>
</dbReference>
<dbReference type="GO" id="GO:0008270">
    <property type="term" value="F:zinc ion binding"/>
    <property type="evidence" value="ECO:0007669"/>
    <property type="project" value="UniProtKB-KW"/>
</dbReference>
<accession>A0A8J2W5E3</accession>
<dbReference type="EMBL" id="CAKKLH010000212">
    <property type="protein sequence ID" value="CAH0106007.1"/>
    <property type="molecule type" value="Genomic_DNA"/>
</dbReference>
<organism evidence="6 7">
    <name type="scientific">Daphnia galeata</name>
    <dbReference type="NCBI Taxonomy" id="27404"/>
    <lineage>
        <taxon>Eukaryota</taxon>
        <taxon>Metazoa</taxon>
        <taxon>Ecdysozoa</taxon>
        <taxon>Arthropoda</taxon>
        <taxon>Crustacea</taxon>
        <taxon>Branchiopoda</taxon>
        <taxon>Diplostraca</taxon>
        <taxon>Cladocera</taxon>
        <taxon>Anomopoda</taxon>
        <taxon>Daphniidae</taxon>
        <taxon>Daphnia</taxon>
    </lineage>
</organism>
<dbReference type="PROSITE" id="PS50865">
    <property type="entry name" value="ZF_MYND_2"/>
    <property type="match status" value="1"/>
</dbReference>
<comment type="caution">
    <text evidence="6">The sequence shown here is derived from an EMBL/GenBank/DDBJ whole genome shotgun (WGS) entry which is preliminary data.</text>
</comment>
<evidence type="ECO:0000259" key="5">
    <source>
        <dbReference type="PROSITE" id="PS50865"/>
    </source>
</evidence>
<keyword evidence="7" id="KW-1185">Reference proteome</keyword>
<dbReference type="AlphaFoldDB" id="A0A8J2W5E3"/>
<dbReference type="InterPro" id="IPR046341">
    <property type="entry name" value="SET_dom_sf"/>
</dbReference>
<dbReference type="Gene3D" id="2.170.270.10">
    <property type="entry name" value="SET domain"/>
    <property type="match status" value="1"/>
</dbReference>
<dbReference type="Pfam" id="PF01753">
    <property type="entry name" value="zf-MYND"/>
    <property type="match status" value="1"/>
</dbReference>
<reference evidence="6" key="1">
    <citation type="submission" date="2021-11" db="EMBL/GenBank/DDBJ databases">
        <authorList>
            <person name="Schell T."/>
        </authorList>
    </citation>
    <scope>NUCLEOTIDE SEQUENCE</scope>
    <source>
        <strain evidence="6">M5</strain>
    </source>
</reference>
<sequence>MTEEKCFCGKEAHQRCSGCQAVFYCSREHQKTDWKKHRSDCKAYRVEQTLTIGRHLIACRDLKAGDVILQEKPIVMGPKYTAGQICLGCYSSVDGRTRCSQCGWPMCGRDECQANQSDHTAECGLIASGGRPIVGSLPVQAYQSILVLRCLALRDENPAKWEKLIQLESHVQERRQRGMEDVDQATAVRLIRETLGLEIPEELILQLCGILMVNSFEQPTMKANSQHGLVAVYSTASLLEHDCVANAIKTFTNKGDIVIRAAVPIIKGEKIALCYTEPLWGTMNRQRHLSQTKFFQCVCERCKDPTELDTFTSGFYCQTCPQSSAGILLTENPLDDASDWICRQCGTRQPANYVAEIIESVGKEIVALKKGSVKDCEGFLRKFSKILHPNHFYLTDVKMALCQMYGHLEGQSLIEMNDETLNAKEALALELLKVADAVSPGMTRLRAILLYELQAVLSVRCRKLCLTQSISKEELQANVKVVRKMLHESSTIFSWEPEETDEGRLAIISNKELKDVELVEFHYYIASCISFWLPIDAPKNSDDSRHKATPNGQTAVEDIMSFCNYIPGVAQVKALTHLICNDKEGAERTLETFHTKTPIVSHLMAGIAKVIGDDESAKKCWEGGNNSLDAIPGVGHVKGLGHYVCGDIEGGNKAMVDATSTTLNMADSIPVVGHTKGVIHYAFGDVKGGNKAMKAATRTTAVMGAGVGGFLIGGPVGAVAGGVGVGAEWDLVAATVTDGREANGIAKIIKNPKKVDSFFDAGLSVFGDAMTGNSGGKMAKNRAGGKADPAVAGEKAAAAAQKLADDWHAKKITWEDYQKKWNDMNPKENLGDKVVQQAYKDFDPNVPQSVSNNVPVSTGEANAGQAIKEMAKDGATNMKVIKNTVANSSVNQLAYQPPRKPQPTGNNNKPNSSVRVTALRRRLTRLLEIVRERIIQDQENSHTLDYERELREFRIWQRETFYEIYTVVAELFSNGHSARFDSNNLCLVISSNDGSWSEVIEYRVAGQLDVNDQLIHQQFPLNRNSSCPTVLSARFRSDGRLALSPQGNHADVTNVIYGIRCRLCDQNDPYEFNPGNNRYINYAGQTGQSGLHKRVCNGHGGCIKRRIDKESVTEDQLYRPMYEHAAHHFRNNDLPRRTQPQDAFRLGMDVILLPISSDGDLSSWERFWQFFCHCRTSFWGWSQRG</sequence>
<name>A0A8J2W5E3_9CRUS</name>
<dbReference type="PANTHER" id="PTHR46455">
    <property type="entry name" value="SET AND MYND DOMAIN CONTAINING, ARTHROPOD-SPECIFIC, MEMBER 4, ISOFORM A"/>
    <property type="match status" value="1"/>
</dbReference>
<evidence type="ECO:0000256" key="3">
    <source>
        <dbReference type="ARBA" id="ARBA00022833"/>
    </source>
</evidence>
<gene>
    <name evidence="6" type="ORF">DGAL_LOCUS9155</name>
</gene>
<dbReference type="InterPro" id="IPR002893">
    <property type="entry name" value="Znf_MYND"/>
</dbReference>
<dbReference type="InterPro" id="IPR053010">
    <property type="entry name" value="SET_SmydA-8"/>
</dbReference>
<keyword evidence="2 4" id="KW-0863">Zinc-finger</keyword>
<dbReference type="CDD" id="cd20071">
    <property type="entry name" value="SET_SMYD"/>
    <property type="match status" value="1"/>
</dbReference>
<evidence type="ECO:0000256" key="2">
    <source>
        <dbReference type="ARBA" id="ARBA00022771"/>
    </source>
</evidence>
<evidence type="ECO:0000256" key="1">
    <source>
        <dbReference type="ARBA" id="ARBA00022723"/>
    </source>
</evidence>
<evidence type="ECO:0000256" key="4">
    <source>
        <dbReference type="PROSITE-ProRule" id="PRU00134"/>
    </source>
</evidence>
<evidence type="ECO:0000313" key="6">
    <source>
        <dbReference type="EMBL" id="CAH0106007.1"/>
    </source>
</evidence>
<dbReference type="SUPFAM" id="SSF82199">
    <property type="entry name" value="SET domain"/>
    <property type="match status" value="1"/>
</dbReference>
<evidence type="ECO:0000313" key="7">
    <source>
        <dbReference type="Proteomes" id="UP000789390"/>
    </source>
</evidence>
<keyword evidence="1" id="KW-0479">Metal-binding</keyword>
<dbReference type="PANTHER" id="PTHR46455:SF1">
    <property type="entry name" value="SET AND MYND DOMAIN CONTAINING, ARTHROPOD-SPECIFIC, MEMBER 2"/>
    <property type="match status" value="1"/>
</dbReference>
<dbReference type="Gene3D" id="1.10.220.160">
    <property type="match status" value="1"/>
</dbReference>
<keyword evidence="3" id="KW-0862">Zinc</keyword>
<protein>
    <recommendedName>
        <fullName evidence="5">MYND-type domain-containing protein</fullName>
    </recommendedName>
</protein>